<dbReference type="PANTHER" id="PTHR48071:SF18">
    <property type="entry name" value="DELETED IN MALIGNANT BRAIN TUMORS 1 PROTEIN-RELATED"/>
    <property type="match status" value="1"/>
</dbReference>
<dbReference type="Pfam" id="PF00530">
    <property type="entry name" value="SRCR"/>
    <property type="match status" value="1"/>
</dbReference>
<evidence type="ECO:0000313" key="5">
    <source>
        <dbReference type="EnsemblMetazoa" id="XP_019848873.1"/>
    </source>
</evidence>
<keyword evidence="6" id="KW-1185">Reference proteome</keyword>
<dbReference type="InterPro" id="IPR001190">
    <property type="entry name" value="SRCR"/>
</dbReference>
<name>A0AAN0IWR1_AMPQE</name>
<keyword evidence="3" id="KW-0812">Transmembrane</keyword>
<feature type="transmembrane region" description="Helical" evidence="3">
    <location>
        <begin position="170"/>
        <end position="191"/>
    </location>
</feature>
<evidence type="ECO:0000256" key="1">
    <source>
        <dbReference type="ARBA" id="ARBA00023157"/>
    </source>
</evidence>
<feature type="domain" description="SRCR" evidence="4">
    <location>
        <begin position="49"/>
        <end position="145"/>
    </location>
</feature>
<dbReference type="SUPFAM" id="SSF56487">
    <property type="entry name" value="SRCR-like"/>
    <property type="match status" value="1"/>
</dbReference>
<dbReference type="InterPro" id="IPR036772">
    <property type="entry name" value="SRCR-like_dom_sf"/>
</dbReference>
<dbReference type="AlphaFoldDB" id="A0AAN0IWR1"/>
<dbReference type="KEGG" id="aqu:109580286"/>
<dbReference type="GeneID" id="109580286"/>
<dbReference type="SMART" id="SM00202">
    <property type="entry name" value="SR"/>
    <property type="match status" value="1"/>
</dbReference>
<evidence type="ECO:0000313" key="6">
    <source>
        <dbReference type="Proteomes" id="UP000007879"/>
    </source>
</evidence>
<dbReference type="PANTHER" id="PTHR48071">
    <property type="entry name" value="SRCR DOMAIN-CONTAINING PROTEIN"/>
    <property type="match status" value="1"/>
</dbReference>
<dbReference type="EnsemblMetazoa" id="XM_019993314.1">
    <property type="protein sequence ID" value="XP_019848873.1"/>
    <property type="gene ID" value="LOC109580286"/>
</dbReference>
<protein>
    <recommendedName>
        <fullName evidence="4">SRCR domain-containing protein</fullName>
    </recommendedName>
</protein>
<keyword evidence="3" id="KW-0472">Membrane</keyword>
<evidence type="ECO:0000259" key="4">
    <source>
        <dbReference type="PROSITE" id="PS50287"/>
    </source>
</evidence>
<proteinExistence type="predicted"/>
<evidence type="ECO:0000256" key="3">
    <source>
        <dbReference type="SAM" id="Phobius"/>
    </source>
</evidence>
<keyword evidence="1" id="KW-1015">Disulfide bond</keyword>
<reference evidence="5" key="2">
    <citation type="submission" date="2024-06" db="UniProtKB">
        <authorList>
            <consortium name="EnsemblMetazoa"/>
        </authorList>
    </citation>
    <scope>IDENTIFICATION</scope>
</reference>
<sequence length="236" mass="26723">MSCKKDYLVILQCSFKTDNVPANCNNGRNVWVTCYYTRMWDRTPYTGMVRLVNSSYISQGIVEVYCHGKWGVVCNKTNSESFALTVCKQLGYNLVSSYDYNTTFSSELFPSMQDANCDKKCIKDCASCDENIDSCGHGILNVSCKYEGTASNHGNKIEACSPINLYPGQLAVTALVLILTLYLYFITRVCIRIITMCCRRRRGQPLLEENLNNQDNNRINRCRARCSVICDILCCN</sequence>
<comment type="caution">
    <text evidence="2">Lacks conserved residue(s) required for the propagation of feature annotation.</text>
</comment>
<organism evidence="5 6">
    <name type="scientific">Amphimedon queenslandica</name>
    <name type="common">Sponge</name>
    <dbReference type="NCBI Taxonomy" id="400682"/>
    <lineage>
        <taxon>Eukaryota</taxon>
        <taxon>Metazoa</taxon>
        <taxon>Porifera</taxon>
        <taxon>Demospongiae</taxon>
        <taxon>Heteroscleromorpha</taxon>
        <taxon>Haplosclerida</taxon>
        <taxon>Niphatidae</taxon>
        <taxon>Amphimedon</taxon>
    </lineage>
</organism>
<dbReference type="Gene3D" id="3.10.250.10">
    <property type="entry name" value="SRCR-like domain"/>
    <property type="match status" value="1"/>
</dbReference>
<keyword evidence="3" id="KW-1133">Transmembrane helix</keyword>
<reference evidence="6" key="1">
    <citation type="journal article" date="2010" name="Nature">
        <title>The Amphimedon queenslandica genome and the evolution of animal complexity.</title>
        <authorList>
            <person name="Srivastava M."/>
            <person name="Simakov O."/>
            <person name="Chapman J."/>
            <person name="Fahey B."/>
            <person name="Gauthier M.E."/>
            <person name="Mitros T."/>
            <person name="Richards G.S."/>
            <person name="Conaco C."/>
            <person name="Dacre M."/>
            <person name="Hellsten U."/>
            <person name="Larroux C."/>
            <person name="Putnam N.H."/>
            <person name="Stanke M."/>
            <person name="Adamska M."/>
            <person name="Darling A."/>
            <person name="Degnan S.M."/>
            <person name="Oakley T.H."/>
            <person name="Plachetzki D.C."/>
            <person name="Zhai Y."/>
            <person name="Adamski M."/>
            <person name="Calcino A."/>
            <person name="Cummins S.F."/>
            <person name="Goodstein D.M."/>
            <person name="Harris C."/>
            <person name="Jackson D.J."/>
            <person name="Leys S.P."/>
            <person name="Shu S."/>
            <person name="Woodcroft B.J."/>
            <person name="Vervoort M."/>
            <person name="Kosik K.S."/>
            <person name="Manning G."/>
            <person name="Degnan B.M."/>
            <person name="Rokhsar D.S."/>
        </authorList>
    </citation>
    <scope>NUCLEOTIDE SEQUENCE [LARGE SCALE GENOMIC DNA]</scope>
</reference>
<evidence type="ECO:0000256" key="2">
    <source>
        <dbReference type="PROSITE-ProRule" id="PRU00196"/>
    </source>
</evidence>
<dbReference type="GO" id="GO:0016020">
    <property type="term" value="C:membrane"/>
    <property type="evidence" value="ECO:0007669"/>
    <property type="project" value="InterPro"/>
</dbReference>
<dbReference type="Proteomes" id="UP000007879">
    <property type="component" value="Unassembled WGS sequence"/>
</dbReference>
<dbReference type="PROSITE" id="PS50287">
    <property type="entry name" value="SRCR_2"/>
    <property type="match status" value="1"/>
</dbReference>
<accession>A0AAN0IWR1</accession>
<dbReference type="RefSeq" id="XP_019848873.1">
    <property type="nucleotide sequence ID" value="XM_019993314.1"/>
</dbReference>